<dbReference type="InterPro" id="IPR045931">
    <property type="entry name" value="DUF6350"/>
</dbReference>
<sequence length="405" mass="41433">MTLLADPPDTATDEKVPQRLWMPAVLGLAGAMASLLIVIGATLVIWSVDNLSPGTPGQAAGLGSSLWLALGGTRLHLAATPVGFVPLALAALPWAGAFMSLQWVLRRRGESDGWIAGLLAAPVLRLIGIWWGGYAAGVGLAVALSTLGPASALSWTLVGPILLVPLLACAVALGREARDDEWLLGPRLDGSALPVWVRRALRPALWGTAVLLAIGAVLVVSMVALSWDRVVAVQTAIGGGAMAALTTWLVQGASLPNLALWALSFLAGPGVSVVDGASLTWSGSSSGLLPLVPVFAALPQPGAFPWFTVLVVIVPILCGGFIGRRALAGVARLSALRTKLLVAGSAAVGTAMLIGALDLVGGATLGAYRLSDVGAPAGWLTLALAGELLVGALLHAVWDAWRLRR</sequence>
<comment type="caution">
    <text evidence="2">The sequence shown here is derived from an EMBL/GenBank/DDBJ whole genome shotgun (WGS) entry which is preliminary data.</text>
</comment>
<dbReference type="EMBL" id="CAIZ01000016">
    <property type="protein sequence ID" value="CCH68685.1"/>
    <property type="molecule type" value="Genomic_DNA"/>
</dbReference>
<feature type="transmembrane region" description="Helical" evidence="1">
    <location>
        <begin position="377"/>
        <end position="398"/>
    </location>
</feature>
<proteinExistence type="predicted"/>
<reference evidence="2 3" key="1">
    <citation type="journal article" date="2013" name="ISME J.">
        <title>A metabolic model for members of the genus Tetrasphaera involved in enhanced biological phosphorus removal.</title>
        <authorList>
            <person name="Kristiansen R."/>
            <person name="Nguyen H.T.T."/>
            <person name="Saunders A.M."/>
            <person name="Nielsen J.L."/>
            <person name="Wimmer R."/>
            <person name="Le V.Q."/>
            <person name="McIlroy S.J."/>
            <person name="Petrovski S."/>
            <person name="Seviour R.J."/>
            <person name="Calteau A."/>
            <person name="Nielsen K.L."/>
            <person name="Nielsen P.H."/>
        </authorList>
    </citation>
    <scope>NUCLEOTIDE SEQUENCE [LARGE SCALE GENOMIC DNA]</scope>
    <source>
        <strain evidence="2 3">Lp2</strain>
    </source>
</reference>
<feature type="transmembrane region" description="Helical" evidence="1">
    <location>
        <begin position="204"/>
        <end position="225"/>
    </location>
</feature>
<feature type="transmembrane region" description="Helical" evidence="1">
    <location>
        <begin position="83"/>
        <end position="101"/>
    </location>
</feature>
<keyword evidence="1" id="KW-0472">Membrane</keyword>
<gene>
    <name evidence="2" type="ORF">BN10_1120011</name>
</gene>
<dbReference type="Pfam" id="PF19877">
    <property type="entry name" value="DUF6350"/>
    <property type="match status" value="1"/>
</dbReference>
<feature type="transmembrane region" description="Helical" evidence="1">
    <location>
        <begin position="335"/>
        <end position="357"/>
    </location>
</feature>
<keyword evidence="1" id="KW-1133">Transmembrane helix</keyword>
<dbReference type="Proteomes" id="UP000013167">
    <property type="component" value="Unassembled WGS sequence"/>
</dbReference>
<dbReference type="STRING" id="1193181.BN10_1120011"/>
<dbReference type="OrthoDB" id="4843046at2"/>
<feature type="transmembrane region" description="Helical" evidence="1">
    <location>
        <begin position="20"/>
        <end position="47"/>
    </location>
</feature>
<protein>
    <submittedName>
        <fullName evidence="2">Uncharacterized protein</fullName>
    </submittedName>
</protein>
<accession>N0DZD7</accession>
<dbReference type="eggNOG" id="ENOG5033EIZ">
    <property type="taxonomic scope" value="Bacteria"/>
</dbReference>
<dbReference type="AlphaFoldDB" id="N0DZD7"/>
<feature type="transmembrane region" description="Helical" evidence="1">
    <location>
        <begin position="258"/>
        <end position="283"/>
    </location>
</feature>
<evidence type="ECO:0000313" key="2">
    <source>
        <dbReference type="EMBL" id="CCH68685.1"/>
    </source>
</evidence>
<feature type="transmembrane region" description="Helical" evidence="1">
    <location>
        <begin position="152"/>
        <end position="173"/>
    </location>
</feature>
<keyword evidence="3" id="KW-1185">Reference proteome</keyword>
<dbReference type="HOGENOM" id="CLU_033238_1_1_11"/>
<evidence type="ECO:0000313" key="3">
    <source>
        <dbReference type="Proteomes" id="UP000013167"/>
    </source>
</evidence>
<feature type="transmembrane region" description="Helical" evidence="1">
    <location>
        <begin position="231"/>
        <end position="251"/>
    </location>
</feature>
<feature type="transmembrane region" description="Helical" evidence="1">
    <location>
        <begin position="303"/>
        <end position="323"/>
    </location>
</feature>
<dbReference type="RefSeq" id="WP_010851584.1">
    <property type="nucleotide sequence ID" value="NZ_HF570956.1"/>
</dbReference>
<name>N0DZD7_9MICO</name>
<organism evidence="2 3">
    <name type="scientific">Phycicoccus elongatus Lp2</name>
    <dbReference type="NCBI Taxonomy" id="1193181"/>
    <lineage>
        <taxon>Bacteria</taxon>
        <taxon>Bacillati</taxon>
        <taxon>Actinomycetota</taxon>
        <taxon>Actinomycetes</taxon>
        <taxon>Micrococcales</taxon>
        <taxon>Intrasporangiaceae</taxon>
        <taxon>Phycicoccus</taxon>
    </lineage>
</organism>
<keyword evidence="1" id="KW-0812">Transmembrane</keyword>
<evidence type="ECO:0000256" key="1">
    <source>
        <dbReference type="SAM" id="Phobius"/>
    </source>
</evidence>